<dbReference type="PANTHER" id="PTHR42788">
    <property type="entry name" value="TAURINE IMPORT ATP-BINDING PROTEIN-RELATED"/>
    <property type="match status" value="1"/>
</dbReference>
<dbReference type="GO" id="GO:0016887">
    <property type="term" value="F:ATP hydrolysis activity"/>
    <property type="evidence" value="ECO:0007669"/>
    <property type="project" value="InterPro"/>
</dbReference>
<evidence type="ECO:0000313" key="3">
    <source>
        <dbReference type="EMBL" id="KAG7363608.1"/>
    </source>
</evidence>
<evidence type="ECO:0000256" key="1">
    <source>
        <dbReference type="ARBA" id="ARBA00022448"/>
    </source>
</evidence>
<dbReference type="GO" id="GO:0005524">
    <property type="term" value="F:ATP binding"/>
    <property type="evidence" value="ECO:0007669"/>
    <property type="project" value="InterPro"/>
</dbReference>
<dbReference type="InterPro" id="IPR003439">
    <property type="entry name" value="ABC_transporter-like_ATP-bd"/>
</dbReference>
<evidence type="ECO:0000313" key="4">
    <source>
        <dbReference type="Proteomes" id="UP000693970"/>
    </source>
</evidence>
<accession>A0A9K3LK76</accession>
<dbReference type="EMBL" id="JAGRRH010000010">
    <property type="protein sequence ID" value="KAG7363608.1"/>
    <property type="molecule type" value="Genomic_DNA"/>
</dbReference>
<dbReference type="AlphaFoldDB" id="A0A9K3LK76"/>
<keyword evidence="4" id="KW-1185">Reference proteome</keyword>
<dbReference type="Pfam" id="PF00005">
    <property type="entry name" value="ABC_tran"/>
    <property type="match status" value="1"/>
</dbReference>
<keyword evidence="1" id="KW-0813">Transport</keyword>
<reference evidence="3" key="1">
    <citation type="journal article" date="2021" name="Sci. Rep.">
        <title>Diploid genomic architecture of Nitzschia inconspicua, an elite biomass production diatom.</title>
        <authorList>
            <person name="Oliver A."/>
            <person name="Podell S."/>
            <person name="Pinowska A."/>
            <person name="Traller J.C."/>
            <person name="Smith S.R."/>
            <person name="McClure R."/>
            <person name="Beliaev A."/>
            <person name="Bohutskyi P."/>
            <person name="Hill E.A."/>
            <person name="Rabines A."/>
            <person name="Zheng H."/>
            <person name="Allen L.Z."/>
            <person name="Kuo A."/>
            <person name="Grigoriev I.V."/>
            <person name="Allen A.E."/>
            <person name="Hazlebeck D."/>
            <person name="Allen E.E."/>
        </authorList>
    </citation>
    <scope>NUCLEOTIDE SEQUENCE</scope>
    <source>
        <strain evidence="3">Hildebrandi</strain>
    </source>
</reference>
<evidence type="ECO:0000259" key="2">
    <source>
        <dbReference type="Pfam" id="PF00005"/>
    </source>
</evidence>
<name>A0A9K3LK76_9STRA</name>
<dbReference type="Proteomes" id="UP000693970">
    <property type="component" value="Unassembled WGS sequence"/>
</dbReference>
<dbReference type="OrthoDB" id="49028at2759"/>
<feature type="domain" description="ABC transporter" evidence="2">
    <location>
        <begin position="130"/>
        <end position="179"/>
    </location>
</feature>
<proteinExistence type="predicted"/>
<protein>
    <submittedName>
        <fullName evidence="3">ABC transporter</fullName>
    </submittedName>
</protein>
<reference evidence="3" key="2">
    <citation type="submission" date="2021-04" db="EMBL/GenBank/DDBJ databases">
        <authorList>
            <person name="Podell S."/>
        </authorList>
    </citation>
    <scope>NUCLEOTIDE SEQUENCE</scope>
    <source>
        <strain evidence="3">Hildebrandi</strain>
    </source>
</reference>
<comment type="caution">
    <text evidence="3">The sequence shown here is derived from an EMBL/GenBank/DDBJ whole genome shotgun (WGS) entry which is preliminary data.</text>
</comment>
<sequence>MVSSFRKDTSCASAFLGALILVINLHASYPFIRHSQPPPMMRTSQQTTTTTRYSTTTSSIQWCESNVEITDICQMYPDTIWRRLTSSVPRREFALQNISCMFYALPLLLRNSTVDNNNVLSDPPVSVPRSLVLLIGASSSGKSALLKVIQGQELPNSGTVQFSTTIPSSSNTSTTTIVAKPIMLDDRSPLSRQNEAVHRELRTVLRNVVAEYSTVEMDSTDWISFEDAILGEMLSCFGLSPEKKLSSLTPSEDYRFRLAKASLESTLHYVDSRMFCIDGKLLHLPGPILLLDEWLDKETSQVASKVVPALHNIVHNFGGIVLSATHKPELYEHTTPLSKIMLSSGKILNMDLPNYQ</sequence>
<dbReference type="PANTHER" id="PTHR42788:SF13">
    <property type="entry name" value="ALIPHATIC SULFONATES IMPORT ATP-BINDING PROTEIN SSUB"/>
    <property type="match status" value="1"/>
</dbReference>
<dbReference type="InterPro" id="IPR050166">
    <property type="entry name" value="ABC_transporter_ATP-bind"/>
</dbReference>
<organism evidence="3 4">
    <name type="scientific">Nitzschia inconspicua</name>
    <dbReference type="NCBI Taxonomy" id="303405"/>
    <lineage>
        <taxon>Eukaryota</taxon>
        <taxon>Sar</taxon>
        <taxon>Stramenopiles</taxon>
        <taxon>Ochrophyta</taxon>
        <taxon>Bacillariophyta</taxon>
        <taxon>Bacillariophyceae</taxon>
        <taxon>Bacillariophycidae</taxon>
        <taxon>Bacillariales</taxon>
        <taxon>Bacillariaceae</taxon>
        <taxon>Nitzschia</taxon>
    </lineage>
</organism>
<gene>
    <name evidence="3" type="ORF">IV203_026969</name>
</gene>